<name>A0A1V0TK97_9ACTN</name>
<evidence type="ECO:0008006" key="4">
    <source>
        <dbReference type="Google" id="ProtNLM"/>
    </source>
</evidence>
<dbReference type="STRING" id="553510.B1H19_03420"/>
<dbReference type="Gene3D" id="3.40.50.1820">
    <property type="entry name" value="alpha/beta hydrolase"/>
    <property type="match status" value="1"/>
</dbReference>
<sequence length="360" mass="38665">MSHASRGVHRSRGHRRASRAKRWAIGIVVLAALGAVAWPVINHFNGQSDQSDQVTYGQQASGSGGNGGGSAANPAKTLMPTGPQAHFRVQNRLPDGTTTGVVTLKGPKSGFTGKVWVWAPKQYSEPKYARSGFPVMVALPGGEGFPYNYWMGTDLKLQATIAKLSQEGRSLPFLLAMPVLNPNDKNYYDGSDIPGQPKMGTWLTEDVPNLMKANFRTLKSRDGWAFMGSSSGGFSGLKAVLKYPDRFKAVIASGPDIVPDSPLWAGYGAAEQANNPEILAQKLIARKGPDVFVDFQVGTLERTVMPKVDKFIAQYGHGPVKTRLLRIPGGGHDAKSYVKGMTDSGLQWISAHMEGPTADG</sequence>
<protein>
    <recommendedName>
        <fullName evidence="4">Esterase</fullName>
    </recommendedName>
</protein>
<dbReference type="InterPro" id="IPR029058">
    <property type="entry name" value="AB_hydrolase_fold"/>
</dbReference>
<proteinExistence type="predicted"/>
<accession>A0A1V0TK97</accession>
<evidence type="ECO:0000313" key="3">
    <source>
        <dbReference type="Proteomes" id="UP000192726"/>
    </source>
</evidence>
<dbReference type="PANTHER" id="PTHR48098">
    <property type="entry name" value="ENTEROCHELIN ESTERASE-RELATED"/>
    <property type="match status" value="1"/>
</dbReference>
<feature type="region of interest" description="Disordered" evidence="1">
    <location>
        <begin position="49"/>
        <end position="79"/>
    </location>
</feature>
<dbReference type="Proteomes" id="UP000192726">
    <property type="component" value="Chromosome"/>
</dbReference>
<organism evidence="2 3">
    <name type="scientific">Streptomyces gilvosporeus</name>
    <dbReference type="NCBI Taxonomy" id="553510"/>
    <lineage>
        <taxon>Bacteria</taxon>
        <taxon>Bacillati</taxon>
        <taxon>Actinomycetota</taxon>
        <taxon>Actinomycetes</taxon>
        <taxon>Kitasatosporales</taxon>
        <taxon>Streptomycetaceae</taxon>
        <taxon>Streptomyces</taxon>
    </lineage>
</organism>
<dbReference type="PANTHER" id="PTHR48098:SF6">
    <property type="entry name" value="FERRI-BACILLIBACTIN ESTERASE BESA"/>
    <property type="match status" value="1"/>
</dbReference>
<dbReference type="EMBL" id="CP020569">
    <property type="protein sequence ID" value="ARF53339.1"/>
    <property type="molecule type" value="Genomic_DNA"/>
</dbReference>
<dbReference type="RefSeq" id="WP_083102769.1">
    <property type="nucleotide sequence ID" value="NZ_CP020569.1"/>
</dbReference>
<dbReference type="SUPFAM" id="SSF53474">
    <property type="entry name" value="alpha/beta-Hydrolases"/>
    <property type="match status" value="1"/>
</dbReference>
<evidence type="ECO:0000313" key="2">
    <source>
        <dbReference type="EMBL" id="ARF53339.1"/>
    </source>
</evidence>
<evidence type="ECO:0000256" key="1">
    <source>
        <dbReference type="SAM" id="MobiDB-lite"/>
    </source>
</evidence>
<dbReference type="InterPro" id="IPR000801">
    <property type="entry name" value="Esterase-like"/>
</dbReference>
<dbReference type="OrthoDB" id="3670437at2"/>
<keyword evidence="3" id="KW-1185">Reference proteome</keyword>
<gene>
    <name evidence="2" type="ORF">B1H19_03420</name>
</gene>
<dbReference type="InterPro" id="IPR050583">
    <property type="entry name" value="Mycobacterial_A85_antigen"/>
</dbReference>
<dbReference type="AlphaFoldDB" id="A0A1V0TK97"/>
<dbReference type="Pfam" id="PF00756">
    <property type="entry name" value="Esterase"/>
    <property type="match status" value="1"/>
</dbReference>
<reference evidence="2 3" key="1">
    <citation type="submission" date="2017-04" db="EMBL/GenBank/DDBJ databases">
        <title>Complete Genome Sequence of Streptomyces gilvosporeus F607, a Capable Producer of Natamycin.</title>
        <authorList>
            <person name="Zong G."/>
            <person name="Zhong C."/>
            <person name="Fu J."/>
            <person name="Qin R."/>
            <person name="Cao G."/>
        </authorList>
    </citation>
    <scope>NUCLEOTIDE SEQUENCE [LARGE SCALE GENOMIC DNA]</scope>
    <source>
        <strain evidence="2 3">F607</strain>
    </source>
</reference>
<dbReference type="KEGG" id="sgv:B1H19_03420"/>